<accession>A0A1S9NDE3</accession>
<organism evidence="1 2">
    <name type="scientific">Clostridium beijerinckii</name>
    <name type="common">Clostridium MP</name>
    <dbReference type="NCBI Taxonomy" id="1520"/>
    <lineage>
        <taxon>Bacteria</taxon>
        <taxon>Bacillati</taxon>
        <taxon>Bacillota</taxon>
        <taxon>Clostridia</taxon>
        <taxon>Eubacteriales</taxon>
        <taxon>Clostridiaceae</taxon>
        <taxon>Clostridium</taxon>
    </lineage>
</organism>
<sequence>MGIAQLSMAMSQSRVAESAGISVMKIAMDAGKENASQMTEMMKNTAVDSNRGNYIDARV</sequence>
<name>A0A1S9NDE3_CLOBE</name>
<protein>
    <submittedName>
        <fullName evidence="1">Motility protein</fullName>
    </submittedName>
</protein>
<dbReference type="Pfam" id="PF14070">
    <property type="entry name" value="YjfB_motility"/>
    <property type="match status" value="1"/>
</dbReference>
<reference evidence="1 2" key="1">
    <citation type="submission" date="2017-02" db="EMBL/GenBank/DDBJ databases">
        <title>Genome sequence of Clostridium beijerinckii Br21.</title>
        <authorList>
            <person name="Fonseca B.C."/>
            <person name="Guazzaroni M.E."/>
            <person name="Riano-Pachon D.M."/>
            <person name="Reginatto V."/>
        </authorList>
    </citation>
    <scope>NUCLEOTIDE SEQUENCE [LARGE SCALE GENOMIC DNA]</scope>
    <source>
        <strain evidence="1 2">Br21</strain>
    </source>
</reference>
<dbReference type="InterPro" id="IPR025906">
    <property type="entry name" value="YjfB_motility"/>
</dbReference>
<comment type="caution">
    <text evidence="1">The sequence shown here is derived from an EMBL/GenBank/DDBJ whole genome shotgun (WGS) entry which is preliminary data.</text>
</comment>
<dbReference type="Proteomes" id="UP000190959">
    <property type="component" value="Unassembled WGS sequence"/>
</dbReference>
<dbReference type="AlphaFoldDB" id="A0A1S9NDE3"/>
<gene>
    <name evidence="1" type="ORF">CBEIBR21_03120</name>
</gene>
<evidence type="ECO:0000313" key="2">
    <source>
        <dbReference type="Proteomes" id="UP000190959"/>
    </source>
</evidence>
<dbReference type="EMBL" id="MWMH01000001">
    <property type="protein sequence ID" value="OOP75502.1"/>
    <property type="molecule type" value="Genomic_DNA"/>
</dbReference>
<proteinExistence type="predicted"/>
<evidence type="ECO:0000313" key="1">
    <source>
        <dbReference type="EMBL" id="OOP75502.1"/>
    </source>
</evidence>